<evidence type="ECO:0000256" key="6">
    <source>
        <dbReference type="ARBA" id="ARBA00023306"/>
    </source>
</evidence>
<dbReference type="Gene3D" id="6.10.250.790">
    <property type="match status" value="1"/>
</dbReference>
<evidence type="ECO:0000256" key="8">
    <source>
        <dbReference type="ARBA" id="ARBA00026068"/>
    </source>
</evidence>
<dbReference type="GO" id="GO:0005829">
    <property type="term" value="C:cytosol"/>
    <property type="evidence" value="ECO:0007669"/>
    <property type="project" value="TreeGrafter"/>
</dbReference>
<reference evidence="10" key="2">
    <citation type="journal article" date="2021" name="PeerJ">
        <title>Extensive microbial diversity within the chicken gut microbiome revealed by metagenomics and culture.</title>
        <authorList>
            <person name="Gilroy R."/>
            <person name="Ravi A."/>
            <person name="Getino M."/>
            <person name="Pursley I."/>
            <person name="Horton D.L."/>
            <person name="Alikhan N.F."/>
            <person name="Baker D."/>
            <person name="Gharbi K."/>
            <person name="Hall N."/>
            <person name="Watson M."/>
            <person name="Adriaenssens E.M."/>
            <person name="Foster-Nyarko E."/>
            <person name="Jarju S."/>
            <person name="Secka A."/>
            <person name="Antonio M."/>
            <person name="Oren A."/>
            <person name="Chaudhuri R.R."/>
            <person name="La Ragione R."/>
            <person name="Hildebrand F."/>
            <person name="Pallen M.J."/>
        </authorList>
    </citation>
    <scope>NUCLEOTIDE SEQUENCE</scope>
    <source>
        <strain evidence="10">ChiHcec3-11533</strain>
    </source>
</reference>
<keyword evidence="6" id="KW-0131">Cell cycle</keyword>
<keyword evidence="5" id="KW-0717">Septation</keyword>
<evidence type="ECO:0000256" key="9">
    <source>
        <dbReference type="ARBA" id="ARBA00033158"/>
    </source>
</evidence>
<dbReference type="SUPFAM" id="SSF102829">
    <property type="entry name" value="Cell division protein ZapA-like"/>
    <property type="match status" value="1"/>
</dbReference>
<comment type="subcellular location">
    <subcellularLocation>
        <location evidence="1">Cytoplasm</location>
    </subcellularLocation>
</comment>
<evidence type="ECO:0000256" key="7">
    <source>
        <dbReference type="ARBA" id="ARBA00024910"/>
    </source>
</evidence>
<comment type="caution">
    <text evidence="10">The sequence shown here is derived from an EMBL/GenBank/DDBJ whole genome shotgun (WGS) entry which is preliminary data.</text>
</comment>
<dbReference type="GO" id="GO:0030428">
    <property type="term" value="C:cell septum"/>
    <property type="evidence" value="ECO:0007669"/>
    <property type="project" value="TreeGrafter"/>
</dbReference>
<evidence type="ECO:0000256" key="2">
    <source>
        <dbReference type="ARBA" id="ARBA00015195"/>
    </source>
</evidence>
<dbReference type="PANTHER" id="PTHR34981">
    <property type="entry name" value="CELL DIVISION PROTEIN ZAPA"/>
    <property type="match status" value="1"/>
</dbReference>
<dbReference type="GO" id="GO:0032153">
    <property type="term" value="C:cell division site"/>
    <property type="evidence" value="ECO:0007669"/>
    <property type="project" value="TreeGrafter"/>
</dbReference>
<dbReference type="PANTHER" id="PTHR34981:SF1">
    <property type="entry name" value="CELL DIVISION PROTEIN ZAPA"/>
    <property type="match status" value="1"/>
</dbReference>
<gene>
    <name evidence="10" type="ORF">IAB02_09465</name>
</gene>
<keyword evidence="4 10" id="KW-0132">Cell division</keyword>
<evidence type="ECO:0000256" key="4">
    <source>
        <dbReference type="ARBA" id="ARBA00022618"/>
    </source>
</evidence>
<proteinExistence type="predicted"/>
<evidence type="ECO:0000313" key="10">
    <source>
        <dbReference type="EMBL" id="HIU34779.1"/>
    </source>
</evidence>
<dbReference type="InterPro" id="IPR036192">
    <property type="entry name" value="Cell_div_ZapA-like_sf"/>
</dbReference>
<dbReference type="EMBL" id="DVMU01000205">
    <property type="protein sequence ID" value="HIU34779.1"/>
    <property type="molecule type" value="Genomic_DNA"/>
</dbReference>
<evidence type="ECO:0000256" key="3">
    <source>
        <dbReference type="ARBA" id="ARBA00022490"/>
    </source>
</evidence>
<evidence type="ECO:0000256" key="5">
    <source>
        <dbReference type="ARBA" id="ARBA00023210"/>
    </source>
</evidence>
<evidence type="ECO:0000313" key="11">
    <source>
        <dbReference type="Proteomes" id="UP000824072"/>
    </source>
</evidence>
<protein>
    <recommendedName>
        <fullName evidence="2">Cell division protein ZapA</fullName>
    </recommendedName>
    <alternativeName>
        <fullName evidence="9">Z ring-associated protein ZapA</fullName>
    </alternativeName>
</protein>
<comment type="subunit">
    <text evidence="8">Homodimer. Interacts with FtsZ.</text>
</comment>
<dbReference type="InterPro" id="IPR053712">
    <property type="entry name" value="Bac_CellDiv_Activator"/>
</dbReference>
<dbReference type="InterPro" id="IPR007838">
    <property type="entry name" value="Cell_div_ZapA-like"/>
</dbReference>
<reference evidence="10" key="1">
    <citation type="submission" date="2020-10" db="EMBL/GenBank/DDBJ databases">
        <authorList>
            <person name="Gilroy R."/>
        </authorList>
    </citation>
    <scope>NUCLEOTIDE SEQUENCE</scope>
    <source>
        <strain evidence="10">ChiHcec3-11533</strain>
    </source>
</reference>
<organism evidence="10 11">
    <name type="scientific">Candidatus Pullichristensenella excrementigallinarum</name>
    <dbReference type="NCBI Taxonomy" id="2840907"/>
    <lineage>
        <taxon>Bacteria</taxon>
        <taxon>Bacillati</taxon>
        <taxon>Bacillota</taxon>
        <taxon>Clostridia</taxon>
        <taxon>Candidatus Pullichristensenella</taxon>
    </lineage>
</organism>
<keyword evidence="3" id="KW-0963">Cytoplasm</keyword>
<accession>A0A9D1LCL7</accession>
<dbReference type="Proteomes" id="UP000824072">
    <property type="component" value="Unassembled WGS sequence"/>
</dbReference>
<dbReference type="AlphaFoldDB" id="A0A9D1LCL7"/>
<dbReference type="GO" id="GO:0043093">
    <property type="term" value="P:FtsZ-dependent cytokinesis"/>
    <property type="evidence" value="ECO:0007669"/>
    <property type="project" value="TreeGrafter"/>
</dbReference>
<evidence type="ECO:0000256" key="1">
    <source>
        <dbReference type="ARBA" id="ARBA00004496"/>
    </source>
</evidence>
<comment type="function">
    <text evidence="7">Activator of cell division through the inhibition of FtsZ GTPase activity, therefore promoting FtsZ assembly into bundles of protofilaments necessary for the formation of the division Z ring. It is recruited early at mid-cell but it is not essential for cell division.</text>
</comment>
<dbReference type="Pfam" id="PF05164">
    <property type="entry name" value="ZapA"/>
    <property type="match status" value="1"/>
</dbReference>
<dbReference type="GO" id="GO:0000921">
    <property type="term" value="P:septin ring assembly"/>
    <property type="evidence" value="ECO:0007669"/>
    <property type="project" value="TreeGrafter"/>
</dbReference>
<sequence length="89" mass="10099">MEKIRTTVKVAGKEYTIASYDSEAYVQRVAAYVDRKIREASMATRLPSAQLSVLVAMNIADDMLKAHDEIQRLKKDLGETRKQLEALKK</sequence>
<dbReference type="GO" id="GO:0000917">
    <property type="term" value="P:division septum assembly"/>
    <property type="evidence" value="ECO:0007669"/>
    <property type="project" value="UniProtKB-KW"/>
</dbReference>
<name>A0A9D1LCL7_9FIRM</name>